<dbReference type="EMBL" id="JAHUZE010000002">
    <property type="protein sequence ID" value="MBV7378736.1"/>
    <property type="molecule type" value="Genomic_DNA"/>
</dbReference>
<reference evidence="3 4" key="1">
    <citation type="submission" date="2021-05" db="EMBL/GenBank/DDBJ databases">
        <title>Culturable bacteria isolated from Daya Bay.</title>
        <authorList>
            <person name="Zheng W."/>
            <person name="Yu S."/>
            <person name="Huang Y."/>
        </authorList>
    </citation>
    <scope>NUCLEOTIDE SEQUENCE [LARGE SCALE GENOMIC DNA]</scope>
    <source>
        <strain evidence="3 4">DP4N28-5</strain>
    </source>
</reference>
<dbReference type="Pfam" id="PF03808">
    <property type="entry name" value="Glyco_tran_WecG"/>
    <property type="match status" value="1"/>
</dbReference>
<dbReference type="Proteomes" id="UP000756530">
    <property type="component" value="Unassembled WGS sequence"/>
</dbReference>
<dbReference type="InterPro" id="IPR004629">
    <property type="entry name" value="WecG_TagA_CpsF"/>
</dbReference>
<keyword evidence="4" id="KW-1185">Reference proteome</keyword>
<dbReference type="PANTHER" id="PTHR34136">
    <property type="match status" value="1"/>
</dbReference>
<name>A0ABS6T2D7_9RHOB</name>
<accession>A0ABS6T2D7</accession>
<evidence type="ECO:0000313" key="3">
    <source>
        <dbReference type="EMBL" id="MBV7378736.1"/>
    </source>
</evidence>
<sequence>MNAPPDTPTRLAETQLIRTGDAFLDWVFASRGTPEAVWYLNPYTLAHLDRGHIPHAAEARVVADGRLMARSIRQGLGGPCESLHFDFSGMAGRVFHAMEERGARLAVLGGKPGEAASFRRHVETRYPKLEIVYAGDGYFHMREAGKVARRIAETRPNVLIVSMGSPRQEEFVTTLPQHTDHPMAAITCGGFVGQTATRRENYYPKIIVKLNLRWVYRLYREPQMYARVMKYYIPYMIRKRLFGPDLPF</sequence>
<dbReference type="PANTHER" id="PTHR34136:SF1">
    <property type="entry name" value="UDP-N-ACETYL-D-MANNOSAMINURONIC ACID TRANSFERASE"/>
    <property type="match status" value="1"/>
</dbReference>
<comment type="caution">
    <text evidence="3">The sequence shown here is derived from an EMBL/GenBank/DDBJ whole genome shotgun (WGS) entry which is preliminary data.</text>
</comment>
<keyword evidence="1" id="KW-0328">Glycosyltransferase</keyword>
<dbReference type="CDD" id="cd06533">
    <property type="entry name" value="Glyco_transf_WecG_TagA"/>
    <property type="match status" value="1"/>
</dbReference>
<keyword evidence="2" id="KW-0808">Transferase</keyword>
<evidence type="ECO:0000256" key="2">
    <source>
        <dbReference type="ARBA" id="ARBA00022679"/>
    </source>
</evidence>
<protein>
    <submittedName>
        <fullName evidence="3">WecB/TagA/CpsF family glycosyltransferase</fullName>
    </submittedName>
</protein>
<organism evidence="3 4">
    <name type="scientific">Maritimibacter dapengensis</name>
    <dbReference type="NCBI Taxonomy" id="2836868"/>
    <lineage>
        <taxon>Bacteria</taxon>
        <taxon>Pseudomonadati</taxon>
        <taxon>Pseudomonadota</taxon>
        <taxon>Alphaproteobacteria</taxon>
        <taxon>Rhodobacterales</taxon>
        <taxon>Roseobacteraceae</taxon>
        <taxon>Maritimibacter</taxon>
    </lineage>
</organism>
<dbReference type="RefSeq" id="WP_218391919.1">
    <property type="nucleotide sequence ID" value="NZ_JAHUZE010000002.1"/>
</dbReference>
<proteinExistence type="predicted"/>
<gene>
    <name evidence="3" type="ORF">KJP28_07335</name>
</gene>
<evidence type="ECO:0000256" key="1">
    <source>
        <dbReference type="ARBA" id="ARBA00022676"/>
    </source>
</evidence>
<evidence type="ECO:0000313" key="4">
    <source>
        <dbReference type="Proteomes" id="UP000756530"/>
    </source>
</evidence>